<keyword evidence="2" id="KW-1185">Reference proteome</keyword>
<reference evidence="1" key="1">
    <citation type="submission" date="2022-01" db="EMBL/GenBank/DDBJ databases">
        <authorList>
            <person name="King R."/>
        </authorList>
    </citation>
    <scope>NUCLEOTIDE SEQUENCE</scope>
</reference>
<gene>
    <name evidence="1" type="ORF">PSYICH_LOCUS9890</name>
</gene>
<dbReference type="Proteomes" id="UP001153636">
    <property type="component" value="Chromosome 4"/>
</dbReference>
<organism evidence="1 2">
    <name type="scientific">Psylliodes chrysocephalus</name>
    <dbReference type="NCBI Taxonomy" id="3402493"/>
    <lineage>
        <taxon>Eukaryota</taxon>
        <taxon>Metazoa</taxon>
        <taxon>Ecdysozoa</taxon>
        <taxon>Arthropoda</taxon>
        <taxon>Hexapoda</taxon>
        <taxon>Insecta</taxon>
        <taxon>Pterygota</taxon>
        <taxon>Neoptera</taxon>
        <taxon>Endopterygota</taxon>
        <taxon>Coleoptera</taxon>
        <taxon>Polyphaga</taxon>
        <taxon>Cucujiformia</taxon>
        <taxon>Chrysomeloidea</taxon>
        <taxon>Chrysomelidae</taxon>
        <taxon>Galerucinae</taxon>
        <taxon>Alticini</taxon>
        <taxon>Psylliodes</taxon>
    </lineage>
</organism>
<dbReference type="OrthoDB" id="6690373at2759"/>
<name>A0A9P0GI33_9CUCU</name>
<evidence type="ECO:0000313" key="2">
    <source>
        <dbReference type="Proteomes" id="UP001153636"/>
    </source>
</evidence>
<dbReference type="AlphaFoldDB" id="A0A9P0GI33"/>
<dbReference type="EMBL" id="OV651816">
    <property type="protein sequence ID" value="CAH1110062.1"/>
    <property type="molecule type" value="Genomic_DNA"/>
</dbReference>
<evidence type="ECO:0000313" key="1">
    <source>
        <dbReference type="EMBL" id="CAH1110062.1"/>
    </source>
</evidence>
<proteinExistence type="predicted"/>
<sequence length="295" mass="34495">MSLSYHILNSEMLESDVKVMNTKNLNLLLKQQIIQQIEETEENGKMDQLAISKSDHKSISFESQFSVKETTIQYRREDDLSTKYEDLKMELANVQVDESTAALQDQVLIESYELVENLLDHVLQYLDCMILEIKSSLRFTQVLNTYVVHENKINGQVSEALKKLCERPELESLEDIKSKLFVSLNRYDHIKQLKQEHDQRKHDYKLALKNFKIILEVMNINEKSLSKLRQQFEEVLMNYKHARCILNQELPFILSERTKVLADCLKLLGRECDVWGGNRLDLSRLLMELGKLSLA</sequence>
<protein>
    <submittedName>
        <fullName evidence="1">Uncharacterized protein</fullName>
    </submittedName>
</protein>
<accession>A0A9P0GI33</accession>